<gene>
    <name evidence="1" type="ORF">P3X46_013892</name>
</gene>
<evidence type="ECO:0000313" key="2">
    <source>
        <dbReference type="Proteomes" id="UP001174677"/>
    </source>
</evidence>
<comment type="caution">
    <text evidence="1">The sequence shown here is derived from an EMBL/GenBank/DDBJ whole genome shotgun (WGS) entry which is preliminary data.</text>
</comment>
<organism evidence="1 2">
    <name type="scientific">Hevea brasiliensis</name>
    <name type="common">Para rubber tree</name>
    <name type="synonym">Siphonia brasiliensis</name>
    <dbReference type="NCBI Taxonomy" id="3981"/>
    <lineage>
        <taxon>Eukaryota</taxon>
        <taxon>Viridiplantae</taxon>
        <taxon>Streptophyta</taxon>
        <taxon>Embryophyta</taxon>
        <taxon>Tracheophyta</taxon>
        <taxon>Spermatophyta</taxon>
        <taxon>Magnoliopsida</taxon>
        <taxon>eudicotyledons</taxon>
        <taxon>Gunneridae</taxon>
        <taxon>Pentapetalae</taxon>
        <taxon>rosids</taxon>
        <taxon>fabids</taxon>
        <taxon>Malpighiales</taxon>
        <taxon>Euphorbiaceae</taxon>
        <taxon>Crotonoideae</taxon>
        <taxon>Micrandreae</taxon>
        <taxon>Hevea</taxon>
    </lineage>
</organism>
<reference evidence="1 2" key="1">
    <citation type="journal article" date="2023" name="Plant Biotechnol. J.">
        <title>Chromosome-level wild Hevea brasiliensis genome provides new tools for genomic-assisted breeding and valuable loci to elevate rubber yield.</title>
        <authorList>
            <person name="Cheng H."/>
            <person name="Song X."/>
            <person name="Hu Y."/>
            <person name="Wu T."/>
            <person name="Yang Q."/>
            <person name="An Z."/>
            <person name="Feng S."/>
            <person name="Deng Z."/>
            <person name="Wu W."/>
            <person name="Zeng X."/>
            <person name="Tu M."/>
            <person name="Wang X."/>
            <person name="Huang H."/>
        </authorList>
    </citation>
    <scope>NUCLEOTIDE SEQUENCE [LARGE SCALE GENOMIC DNA]</scope>
    <source>
        <strain evidence="1">MT/VB/25A 57/8</strain>
    </source>
</reference>
<dbReference type="PANTHER" id="PTHR33223">
    <property type="entry name" value="CCHC-TYPE DOMAIN-CONTAINING PROTEIN"/>
    <property type="match status" value="1"/>
</dbReference>
<feature type="non-terminal residue" evidence="1">
    <location>
        <position position="1"/>
    </location>
</feature>
<sequence length="122" mass="13998">AKKVYFKYDELDSNQSALSQKISQTITKFQKNSHDDNYGMGGGSPLSEEILLEVFPPKFKIPTLKKYDGTSNPRSHLVNFHTMILLQNVNNFILCRAFPTTLTALAQKWYQSLPYGFIENFE</sequence>
<keyword evidence="2" id="KW-1185">Reference proteome</keyword>
<proteinExistence type="predicted"/>
<dbReference type="EMBL" id="JARPOI010000008">
    <property type="protein sequence ID" value="KAJ9175327.1"/>
    <property type="molecule type" value="Genomic_DNA"/>
</dbReference>
<dbReference type="PANTHER" id="PTHR33223:SF10">
    <property type="entry name" value="AMINOTRANSFERASE-LIKE PLANT MOBILE DOMAIN-CONTAINING PROTEIN"/>
    <property type="match status" value="1"/>
</dbReference>
<protein>
    <recommendedName>
        <fullName evidence="3">Retrotransposon gag domain-containing protein</fullName>
    </recommendedName>
</protein>
<name>A0ABQ9M4Y8_HEVBR</name>
<dbReference type="Proteomes" id="UP001174677">
    <property type="component" value="Chromosome 8"/>
</dbReference>
<accession>A0ABQ9M4Y8</accession>
<evidence type="ECO:0000313" key="1">
    <source>
        <dbReference type="EMBL" id="KAJ9175327.1"/>
    </source>
</evidence>
<evidence type="ECO:0008006" key="3">
    <source>
        <dbReference type="Google" id="ProtNLM"/>
    </source>
</evidence>